<sequence length="56" mass="6474">MVRSHKNLYQCNFMYKIFIAFFDELPILVVAGLDWSAQSQLSEMRTRVSAIAFKSA</sequence>
<accession>A0A0P9PD55</accession>
<evidence type="ECO:0000313" key="2">
    <source>
        <dbReference type="EMBL" id="KPW97034.1"/>
    </source>
</evidence>
<feature type="transmembrane region" description="Helical" evidence="1">
    <location>
        <begin position="13"/>
        <end position="37"/>
    </location>
</feature>
<dbReference type="EMBL" id="LJQD01000192">
    <property type="protein sequence ID" value="KPW97034.1"/>
    <property type="molecule type" value="Genomic_DNA"/>
</dbReference>
<dbReference type="PATRIC" id="fig|264450.4.peg.1874"/>
<evidence type="ECO:0000313" key="3">
    <source>
        <dbReference type="Proteomes" id="UP000050381"/>
    </source>
</evidence>
<gene>
    <name evidence="2" type="ORF">ALO79_01545</name>
</gene>
<name>A0A0P9PD55_PSESX</name>
<dbReference type="AlphaFoldDB" id="A0A0P9PD55"/>
<organism evidence="2 3">
    <name type="scientific">Pseudomonas syringae pv. castaneae</name>
    <dbReference type="NCBI Taxonomy" id="264450"/>
    <lineage>
        <taxon>Bacteria</taxon>
        <taxon>Pseudomonadati</taxon>
        <taxon>Pseudomonadota</taxon>
        <taxon>Gammaproteobacteria</taxon>
        <taxon>Pseudomonadales</taxon>
        <taxon>Pseudomonadaceae</taxon>
        <taxon>Pseudomonas</taxon>
        <taxon>Pseudomonas syringae</taxon>
    </lineage>
</organism>
<keyword evidence="1" id="KW-0472">Membrane</keyword>
<proteinExistence type="predicted"/>
<evidence type="ECO:0000256" key="1">
    <source>
        <dbReference type="SAM" id="Phobius"/>
    </source>
</evidence>
<keyword evidence="1" id="KW-0812">Transmembrane</keyword>
<protein>
    <submittedName>
        <fullName evidence="2">Uncharacterized protein</fullName>
    </submittedName>
</protein>
<comment type="caution">
    <text evidence="2">The sequence shown here is derived from an EMBL/GenBank/DDBJ whole genome shotgun (WGS) entry which is preliminary data.</text>
</comment>
<keyword evidence="1" id="KW-1133">Transmembrane helix</keyword>
<reference evidence="2 3" key="1">
    <citation type="submission" date="2015-09" db="EMBL/GenBank/DDBJ databases">
        <title>Genome announcement of multiple Pseudomonas syringae strains.</title>
        <authorList>
            <person name="Thakur S."/>
            <person name="Wang P.W."/>
            <person name="Gong Y."/>
            <person name="Weir B.S."/>
            <person name="Guttman D.S."/>
        </authorList>
    </citation>
    <scope>NUCLEOTIDE SEQUENCE [LARGE SCALE GENOMIC DNA]</scope>
    <source>
        <strain evidence="2 3">ICMP9419</strain>
    </source>
</reference>
<dbReference type="Proteomes" id="UP000050381">
    <property type="component" value="Unassembled WGS sequence"/>
</dbReference>